<keyword evidence="2" id="KW-1185">Reference proteome</keyword>
<evidence type="ECO:0008006" key="3">
    <source>
        <dbReference type="Google" id="ProtNLM"/>
    </source>
</evidence>
<dbReference type="AlphaFoldDB" id="A0AAW3MXR0"/>
<sequence length="108" mass="11857">MMKDDEQEDCVAAALDARVLVVGAGSSALGLNIARLLMESGAKVVMVADVAEAVRVVEDELPEIQIPLVVPRPAIDQVRLDDWAHHAHPPPHGWYQQFAGRRGRPPRY</sequence>
<reference evidence="1 2" key="1">
    <citation type="submission" date="2015-11" db="EMBL/GenBank/DDBJ databases">
        <title>Expanding the genomic diversity of Burkholderia species for the development of highly accurate diagnostics.</title>
        <authorList>
            <person name="Sahl J."/>
            <person name="Keim P."/>
            <person name="Wagner D."/>
        </authorList>
    </citation>
    <scope>NUCLEOTIDE SEQUENCE [LARGE SCALE GENOMIC DNA]</scope>
    <source>
        <strain evidence="1 2">MSMB1808WGS</strain>
    </source>
</reference>
<dbReference type="Proteomes" id="UP000056453">
    <property type="component" value="Unassembled WGS sequence"/>
</dbReference>
<name>A0AAW3MXR0_9BURK</name>
<gene>
    <name evidence="1" type="ORF">WJ96_05290</name>
</gene>
<evidence type="ECO:0000313" key="2">
    <source>
        <dbReference type="Proteomes" id="UP000056453"/>
    </source>
</evidence>
<evidence type="ECO:0000313" key="1">
    <source>
        <dbReference type="EMBL" id="KVP97986.1"/>
    </source>
</evidence>
<protein>
    <recommendedName>
        <fullName evidence="3">SDR family NAD(P)-dependent oxidoreductase</fullName>
    </recommendedName>
</protein>
<dbReference type="InterPro" id="IPR036291">
    <property type="entry name" value="NAD(P)-bd_dom_sf"/>
</dbReference>
<proteinExistence type="predicted"/>
<dbReference type="RefSeq" id="WP_059954103.1">
    <property type="nucleotide sequence ID" value="NZ_LPBJ01000047.1"/>
</dbReference>
<dbReference type="SUPFAM" id="SSF51735">
    <property type="entry name" value="NAD(P)-binding Rossmann-fold domains"/>
    <property type="match status" value="1"/>
</dbReference>
<dbReference type="Gene3D" id="3.40.50.720">
    <property type="entry name" value="NAD(P)-binding Rossmann-like Domain"/>
    <property type="match status" value="1"/>
</dbReference>
<comment type="caution">
    <text evidence="1">The sequence shown here is derived from an EMBL/GenBank/DDBJ whole genome shotgun (WGS) entry which is preliminary data.</text>
</comment>
<dbReference type="EMBL" id="LPBJ01000047">
    <property type="protein sequence ID" value="KVP97986.1"/>
    <property type="molecule type" value="Genomic_DNA"/>
</dbReference>
<organism evidence="1 2">
    <name type="scientific">Burkholderia ubonensis</name>
    <dbReference type="NCBI Taxonomy" id="101571"/>
    <lineage>
        <taxon>Bacteria</taxon>
        <taxon>Pseudomonadati</taxon>
        <taxon>Pseudomonadota</taxon>
        <taxon>Betaproteobacteria</taxon>
        <taxon>Burkholderiales</taxon>
        <taxon>Burkholderiaceae</taxon>
        <taxon>Burkholderia</taxon>
        <taxon>Burkholderia cepacia complex</taxon>
    </lineage>
</organism>
<accession>A0AAW3MXR0</accession>